<evidence type="ECO:0000313" key="3">
    <source>
        <dbReference type="Proteomes" id="UP000215086"/>
    </source>
</evidence>
<reference evidence="2 3" key="1">
    <citation type="journal article" name="Front. Microbiol.">
        <title>Sugar Metabolism of the First Thermophilic Planctomycete Thermogutta terrifontis: Comparative Genomic and Transcriptomic Approaches.</title>
        <authorList>
            <person name="Elcheninov A.G."/>
            <person name="Menzel P."/>
            <person name="Gudbergsdottir S.R."/>
            <person name="Slesarev A.I."/>
            <person name="Kadnikov V.V."/>
            <person name="Krogh A."/>
            <person name="Bonch-Osmolovskaya E.A."/>
            <person name="Peng X."/>
            <person name="Kublanov I.V."/>
        </authorList>
    </citation>
    <scope>NUCLEOTIDE SEQUENCE [LARGE SCALE GENOMIC DNA]</scope>
    <source>
        <strain evidence="2 3">R1</strain>
    </source>
</reference>
<gene>
    <name evidence="2" type="ORF">THTE_1704</name>
</gene>
<evidence type="ECO:0000256" key="1">
    <source>
        <dbReference type="SAM" id="MobiDB-lite"/>
    </source>
</evidence>
<keyword evidence="3" id="KW-1185">Reference proteome</keyword>
<organism evidence="2 3">
    <name type="scientific">Thermogutta terrifontis</name>
    <dbReference type="NCBI Taxonomy" id="1331910"/>
    <lineage>
        <taxon>Bacteria</taxon>
        <taxon>Pseudomonadati</taxon>
        <taxon>Planctomycetota</taxon>
        <taxon>Planctomycetia</taxon>
        <taxon>Pirellulales</taxon>
        <taxon>Thermoguttaceae</taxon>
        <taxon>Thermogutta</taxon>
    </lineage>
</organism>
<feature type="compositionally biased region" description="Basic residues" evidence="1">
    <location>
        <begin position="35"/>
        <end position="46"/>
    </location>
</feature>
<proteinExistence type="predicted"/>
<feature type="region of interest" description="Disordered" evidence="1">
    <location>
        <begin position="35"/>
        <end position="55"/>
    </location>
</feature>
<protein>
    <submittedName>
        <fullName evidence="2">Uncharacterized protein</fullName>
    </submittedName>
</protein>
<dbReference type="KEGG" id="ttf:THTE_1704"/>
<accession>A0A286REC1</accession>
<evidence type="ECO:0000313" key="2">
    <source>
        <dbReference type="EMBL" id="ASV74306.1"/>
    </source>
</evidence>
<dbReference type="Proteomes" id="UP000215086">
    <property type="component" value="Chromosome"/>
</dbReference>
<dbReference type="EMBL" id="CP018477">
    <property type="protein sequence ID" value="ASV74306.1"/>
    <property type="molecule type" value="Genomic_DNA"/>
</dbReference>
<name>A0A286REC1_9BACT</name>
<dbReference type="AlphaFoldDB" id="A0A286REC1"/>
<sequence length="55" mass="6508">MGMLVVPAETQRMIHRGEPDLTSRSLRIECRFRANHSGRPRLRRQRKSGDESEFR</sequence>